<organism evidence="2 3">
    <name type="scientific">Pseudoalteromonas gelatinilytica</name>
    <dbReference type="NCBI Taxonomy" id="1703256"/>
    <lineage>
        <taxon>Bacteria</taxon>
        <taxon>Pseudomonadati</taxon>
        <taxon>Pseudomonadota</taxon>
        <taxon>Gammaproteobacteria</taxon>
        <taxon>Alteromonadales</taxon>
        <taxon>Pseudoalteromonadaceae</taxon>
        <taxon>Pseudoalteromonas</taxon>
    </lineage>
</organism>
<dbReference type="InterPro" id="IPR049458">
    <property type="entry name" value="EpsG-like"/>
</dbReference>
<feature type="transmembrane region" description="Helical" evidence="1">
    <location>
        <begin position="213"/>
        <end position="241"/>
    </location>
</feature>
<proteinExistence type="predicted"/>
<keyword evidence="3" id="KW-1185">Reference proteome</keyword>
<feature type="transmembrane region" description="Helical" evidence="1">
    <location>
        <begin position="343"/>
        <end position="365"/>
    </location>
</feature>
<evidence type="ECO:0000313" key="2">
    <source>
        <dbReference type="EMBL" id="GGF00316.1"/>
    </source>
</evidence>
<name>A0ABQ1TPI5_9GAMM</name>
<dbReference type="Pfam" id="PF14897">
    <property type="entry name" value="EpsG"/>
    <property type="match status" value="1"/>
</dbReference>
<evidence type="ECO:0000313" key="3">
    <source>
        <dbReference type="Proteomes" id="UP000638462"/>
    </source>
</evidence>
<feature type="transmembrane region" description="Helical" evidence="1">
    <location>
        <begin position="28"/>
        <end position="45"/>
    </location>
</feature>
<feature type="transmembrane region" description="Helical" evidence="1">
    <location>
        <begin position="132"/>
        <end position="151"/>
    </location>
</feature>
<keyword evidence="1" id="KW-0812">Transmembrane</keyword>
<feature type="transmembrane region" description="Helical" evidence="1">
    <location>
        <begin position="317"/>
        <end position="336"/>
    </location>
</feature>
<reference evidence="3" key="1">
    <citation type="journal article" date="2019" name="Int. J. Syst. Evol. Microbiol.">
        <title>The Global Catalogue of Microorganisms (GCM) 10K type strain sequencing project: providing services to taxonomists for standard genome sequencing and annotation.</title>
        <authorList>
            <consortium name="The Broad Institute Genomics Platform"/>
            <consortium name="The Broad Institute Genome Sequencing Center for Infectious Disease"/>
            <person name="Wu L."/>
            <person name="Ma J."/>
        </authorList>
    </citation>
    <scope>NUCLEOTIDE SEQUENCE [LARGE SCALE GENOMIC DNA]</scope>
    <source>
        <strain evidence="3">CGMCC 1.15394</strain>
    </source>
</reference>
<evidence type="ECO:0008006" key="4">
    <source>
        <dbReference type="Google" id="ProtNLM"/>
    </source>
</evidence>
<protein>
    <recommendedName>
        <fullName evidence="4">EpsG family protein</fullName>
    </recommendedName>
</protein>
<keyword evidence="1" id="KW-1133">Transmembrane helix</keyword>
<gene>
    <name evidence="2" type="ORF">GCM10008027_26460</name>
</gene>
<comment type="caution">
    <text evidence="2">The sequence shown here is derived from an EMBL/GenBank/DDBJ whole genome shotgun (WGS) entry which is preliminary data.</text>
</comment>
<feature type="transmembrane region" description="Helical" evidence="1">
    <location>
        <begin position="261"/>
        <end position="282"/>
    </location>
</feature>
<evidence type="ECO:0000256" key="1">
    <source>
        <dbReference type="SAM" id="Phobius"/>
    </source>
</evidence>
<dbReference type="Proteomes" id="UP000638462">
    <property type="component" value="Unassembled WGS sequence"/>
</dbReference>
<dbReference type="EMBL" id="BMIT01000009">
    <property type="protein sequence ID" value="GGF00316.1"/>
    <property type="molecule type" value="Genomic_DNA"/>
</dbReference>
<feature type="transmembrane region" description="Helical" evidence="1">
    <location>
        <begin position="294"/>
        <end position="311"/>
    </location>
</feature>
<feature type="transmembrane region" description="Helical" evidence="1">
    <location>
        <begin position="6"/>
        <end position="21"/>
    </location>
</feature>
<sequence length="368" mass="42052">MFFFYPVLYSFLSMITALYVVSSKKNKIIDLVVLSIILLSYMYLVPLRPSDAGNDTALYINAYTKLYDFNSAYEVGKSYFGNTEPLFWPLSFVLKMIGLSAAQFIAACGLISFFLTYNSLKLQAEILRCDRRLVFFSLAAMLFTYMSVYYGNHVRASLAVPLAFMSVLYYIKRDSVKAVLFFLLAMSFHWSSLFIALYILIDKFIDTEKKIFIAYLLSCFTALVSSFVINELGSILSFFPQLSNFKDKVELYKSGTVASELTSIFSLSSFWAIFIVASIFILYRDPKNIRVRKLSLLFLILVMVFSFSPIMSVRYFSFLYVTSVLGFTSVFVNVFGKKVALMLLFLLFIILSFVVLTSESVRYTLGLN</sequence>
<keyword evidence="1" id="KW-0472">Membrane</keyword>
<feature type="transmembrane region" description="Helical" evidence="1">
    <location>
        <begin position="178"/>
        <end position="201"/>
    </location>
</feature>
<accession>A0ABQ1TPI5</accession>
<feature type="transmembrane region" description="Helical" evidence="1">
    <location>
        <begin position="96"/>
        <end position="120"/>
    </location>
</feature>